<reference evidence="3" key="1">
    <citation type="submission" date="2016-10" db="EMBL/GenBank/DDBJ databases">
        <authorList>
            <person name="Varghese N."/>
            <person name="Submissions S."/>
        </authorList>
    </citation>
    <scope>NUCLEOTIDE SEQUENCE [LARGE SCALE GENOMIC DNA]</scope>
    <source>
        <strain evidence="3">CGMCC 1.3703</strain>
    </source>
</reference>
<keyword evidence="1" id="KW-1133">Transmembrane helix</keyword>
<feature type="transmembrane region" description="Helical" evidence="1">
    <location>
        <begin position="41"/>
        <end position="62"/>
    </location>
</feature>
<sequence length="138" mass="16063">MKRLLFHLGFAVFLIAAMMGMLSIRGGLVDQAEMEFEVVPLIIFDLVFPVVFGMLFALPFLWRRYREHKWKGFMWPEFIGIGVPSLFVAVSHWLYFTNFPLNPVTKFFAMHAINGPILFGFIFGFTLIHSIRKREDAE</sequence>
<dbReference type="Proteomes" id="UP000198860">
    <property type="component" value="Unassembled WGS sequence"/>
</dbReference>
<evidence type="ECO:0000313" key="2">
    <source>
        <dbReference type="EMBL" id="SDO70900.1"/>
    </source>
</evidence>
<dbReference type="AlphaFoldDB" id="A0A1H0LSN9"/>
<dbReference type="EMBL" id="FNIZ01000007">
    <property type="protein sequence ID" value="SDO70900.1"/>
    <property type="molecule type" value="Genomic_DNA"/>
</dbReference>
<keyword evidence="3" id="KW-1185">Reference proteome</keyword>
<dbReference type="STRING" id="240303.SAMN05421677_107104"/>
<dbReference type="OrthoDB" id="1798014at2"/>
<dbReference type="RefSeq" id="WP_089652170.1">
    <property type="nucleotide sequence ID" value="NZ_FNIZ01000007.1"/>
</dbReference>
<feature type="transmembrane region" description="Helical" evidence="1">
    <location>
        <begin position="107"/>
        <end position="128"/>
    </location>
</feature>
<keyword evidence="1" id="KW-0812">Transmembrane</keyword>
<keyword evidence="1" id="KW-0472">Membrane</keyword>
<evidence type="ECO:0000313" key="3">
    <source>
        <dbReference type="Proteomes" id="UP000198860"/>
    </source>
</evidence>
<gene>
    <name evidence="2" type="ORF">SAMN05421677_107104</name>
</gene>
<organism evidence="2 3">
    <name type="scientific">Halobacillus aidingensis</name>
    <dbReference type="NCBI Taxonomy" id="240303"/>
    <lineage>
        <taxon>Bacteria</taxon>
        <taxon>Bacillati</taxon>
        <taxon>Bacillota</taxon>
        <taxon>Bacilli</taxon>
        <taxon>Bacillales</taxon>
        <taxon>Bacillaceae</taxon>
        <taxon>Halobacillus</taxon>
    </lineage>
</organism>
<accession>A0A1H0LSN9</accession>
<proteinExistence type="predicted"/>
<protein>
    <submittedName>
        <fullName evidence="2">Uncharacterized protein</fullName>
    </submittedName>
</protein>
<evidence type="ECO:0000256" key="1">
    <source>
        <dbReference type="SAM" id="Phobius"/>
    </source>
</evidence>
<feature type="transmembrane region" description="Helical" evidence="1">
    <location>
        <begin position="74"/>
        <end position="95"/>
    </location>
</feature>
<name>A0A1H0LSN9_HALAD</name>